<dbReference type="PANTHER" id="PTHR11579:SF0">
    <property type="entry name" value="PROTEIN-L-ISOASPARTATE(D-ASPARTATE) O-METHYLTRANSFERASE"/>
    <property type="match status" value="1"/>
</dbReference>
<gene>
    <name evidence="12" type="ORF">GCM10022223_60680</name>
</gene>
<evidence type="ECO:0000256" key="7">
    <source>
        <dbReference type="ARBA" id="ARBA00022679"/>
    </source>
</evidence>
<comment type="caution">
    <text evidence="12">The sequence shown here is derived from an EMBL/GenBank/DDBJ whole genome shotgun (WGS) entry which is preliminary data.</text>
</comment>
<dbReference type="Gene3D" id="3.40.50.150">
    <property type="entry name" value="Vaccinia Virus protein VP39"/>
    <property type="match status" value="1"/>
</dbReference>
<dbReference type="Pfam" id="PF01135">
    <property type="entry name" value="PCMT"/>
    <property type="match status" value="1"/>
</dbReference>
<evidence type="ECO:0000256" key="8">
    <source>
        <dbReference type="ARBA" id="ARBA00022691"/>
    </source>
</evidence>
<dbReference type="Proteomes" id="UP001501074">
    <property type="component" value="Unassembled WGS sequence"/>
</dbReference>
<evidence type="ECO:0000256" key="4">
    <source>
        <dbReference type="ARBA" id="ARBA00013346"/>
    </source>
</evidence>
<protein>
    <recommendedName>
        <fullName evidence="4">Protein-L-isoaspartate O-methyltransferase</fullName>
        <ecNumber evidence="3">2.1.1.77</ecNumber>
    </recommendedName>
    <alternativeName>
        <fullName evidence="11">L-isoaspartyl protein carboxyl methyltransferase</fullName>
    </alternativeName>
    <alternativeName>
        <fullName evidence="9">Protein L-isoaspartyl methyltransferase</fullName>
    </alternativeName>
    <alternativeName>
        <fullName evidence="10">Protein-beta-aspartate methyltransferase</fullName>
    </alternativeName>
</protein>
<dbReference type="InterPro" id="IPR000682">
    <property type="entry name" value="PCMT"/>
</dbReference>
<evidence type="ECO:0000256" key="1">
    <source>
        <dbReference type="ARBA" id="ARBA00004496"/>
    </source>
</evidence>
<evidence type="ECO:0000256" key="3">
    <source>
        <dbReference type="ARBA" id="ARBA00011890"/>
    </source>
</evidence>
<comment type="similarity">
    <text evidence="2">Belongs to the methyltransferase superfamily. L-isoaspartyl/D-aspartyl protein methyltransferase family.</text>
</comment>
<proteinExistence type="inferred from homology"/>
<sequence length="385" mass="41899">MLREKGTARSPEVIEALRVVPRHLVGGVDAERIYDPFRAAVTKRDAQGISLSSVSAPHMQAYQLEQARVRRGQRVLEIGSGGVNAAYLAELAGPEGLVVTMDIDEDVTARARQFLADTGYDQVKVITGDAAFGVAQFAPFDRILATVETTDIPPAWWDQLSEAGRIVAPIRWRGQRRTVTLVRQGLDVMVAVDISQAGFVAMQGVGEHRERSAVLHDAPGQRVALRLDDGMTVDVDALSRSLKGEKVTRWTGVTHQGPRAYERLDMWLVTVLDVAVLTGDTGAHEAGLIPRPAPNGIGWPTLIEGSSMAYRTQRATGTENEWEIGINAHGPAAGNLAERYAAAITAWDPQAHPHLTVTRQGPPAATDLVHRRVHRLTSTFTISWD</sequence>
<dbReference type="EC" id="2.1.1.77" evidence="3"/>
<comment type="subcellular location">
    <subcellularLocation>
        <location evidence="1">Cytoplasm</location>
    </subcellularLocation>
</comment>
<dbReference type="InterPro" id="IPR029063">
    <property type="entry name" value="SAM-dependent_MTases_sf"/>
</dbReference>
<keyword evidence="13" id="KW-1185">Reference proteome</keyword>
<evidence type="ECO:0000256" key="9">
    <source>
        <dbReference type="ARBA" id="ARBA00030757"/>
    </source>
</evidence>
<evidence type="ECO:0000256" key="2">
    <source>
        <dbReference type="ARBA" id="ARBA00005369"/>
    </source>
</evidence>
<evidence type="ECO:0000256" key="11">
    <source>
        <dbReference type="ARBA" id="ARBA00031350"/>
    </source>
</evidence>
<dbReference type="EMBL" id="BAAAZO010000012">
    <property type="protein sequence ID" value="GAA3634203.1"/>
    <property type="molecule type" value="Genomic_DNA"/>
</dbReference>
<keyword evidence="6" id="KW-0489">Methyltransferase</keyword>
<evidence type="ECO:0000256" key="10">
    <source>
        <dbReference type="ARBA" id="ARBA00031323"/>
    </source>
</evidence>
<reference evidence="13" key="1">
    <citation type="journal article" date="2019" name="Int. J. Syst. Evol. Microbiol.">
        <title>The Global Catalogue of Microorganisms (GCM) 10K type strain sequencing project: providing services to taxonomists for standard genome sequencing and annotation.</title>
        <authorList>
            <consortium name="The Broad Institute Genomics Platform"/>
            <consortium name="The Broad Institute Genome Sequencing Center for Infectious Disease"/>
            <person name="Wu L."/>
            <person name="Ma J."/>
        </authorList>
    </citation>
    <scope>NUCLEOTIDE SEQUENCE [LARGE SCALE GENOMIC DNA]</scope>
    <source>
        <strain evidence="13">JCM 16902</strain>
    </source>
</reference>
<evidence type="ECO:0000256" key="6">
    <source>
        <dbReference type="ARBA" id="ARBA00022603"/>
    </source>
</evidence>
<organism evidence="12 13">
    <name type="scientific">Kineosporia mesophila</name>
    <dbReference type="NCBI Taxonomy" id="566012"/>
    <lineage>
        <taxon>Bacteria</taxon>
        <taxon>Bacillati</taxon>
        <taxon>Actinomycetota</taxon>
        <taxon>Actinomycetes</taxon>
        <taxon>Kineosporiales</taxon>
        <taxon>Kineosporiaceae</taxon>
        <taxon>Kineosporia</taxon>
    </lineage>
</organism>
<keyword evidence="5" id="KW-0963">Cytoplasm</keyword>
<evidence type="ECO:0000256" key="5">
    <source>
        <dbReference type="ARBA" id="ARBA00022490"/>
    </source>
</evidence>
<evidence type="ECO:0000313" key="13">
    <source>
        <dbReference type="Proteomes" id="UP001501074"/>
    </source>
</evidence>
<keyword evidence="7" id="KW-0808">Transferase</keyword>
<dbReference type="CDD" id="cd02440">
    <property type="entry name" value="AdoMet_MTases"/>
    <property type="match status" value="1"/>
</dbReference>
<dbReference type="SUPFAM" id="SSF53335">
    <property type="entry name" value="S-adenosyl-L-methionine-dependent methyltransferases"/>
    <property type="match status" value="1"/>
</dbReference>
<dbReference type="NCBIfam" id="TIGR04364">
    <property type="entry name" value="methyltran_FxLD"/>
    <property type="match status" value="1"/>
</dbReference>
<accession>A0ABP7AKE2</accession>
<keyword evidence="8" id="KW-0949">S-adenosyl-L-methionine</keyword>
<dbReference type="InterPro" id="IPR027573">
    <property type="entry name" value="Methyltran_FxLD"/>
</dbReference>
<evidence type="ECO:0000313" key="12">
    <source>
        <dbReference type="EMBL" id="GAA3634203.1"/>
    </source>
</evidence>
<name>A0ABP7AKE2_9ACTN</name>
<dbReference type="PANTHER" id="PTHR11579">
    <property type="entry name" value="PROTEIN-L-ISOASPARTATE O-METHYLTRANSFERASE"/>
    <property type="match status" value="1"/>
</dbReference>